<proteinExistence type="predicted"/>
<evidence type="ECO:0000256" key="1">
    <source>
        <dbReference type="SAM" id="SignalP"/>
    </source>
</evidence>
<accession>A0A1N6E6M9</accession>
<evidence type="ECO:0000313" key="3">
    <source>
        <dbReference type="Proteomes" id="UP000184932"/>
    </source>
</evidence>
<dbReference type="Proteomes" id="UP000184932">
    <property type="component" value="Unassembled WGS sequence"/>
</dbReference>
<feature type="signal peptide" evidence="1">
    <location>
        <begin position="1"/>
        <end position="21"/>
    </location>
</feature>
<feature type="chain" id="PRO_5012748921" evidence="1">
    <location>
        <begin position="22"/>
        <end position="102"/>
    </location>
</feature>
<dbReference type="EMBL" id="FSRL01000001">
    <property type="protein sequence ID" value="SIN78678.1"/>
    <property type="molecule type" value="Genomic_DNA"/>
</dbReference>
<organism evidence="2 3">
    <name type="scientific">Vannielia litorea</name>
    <dbReference type="NCBI Taxonomy" id="1217970"/>
    <lineage>
        <taxon>Bacteria</taxon>
        <taxon>Pseudomonadati</taxon>
        <taxon>Pseudomonadota</taxon>
        <taxon>Alphaproteobacteria</taxon>
        <taxon>Rhodobacterales</taxon>
        <taxon>Paracoccaceae</taxon>
        <taxon>Vannielia</taxon>
    </lineage>
</organism>
<protein>
    <submittedName>
        <fullName evidence="2">Uncharacterized protein</fullName>
    </submittedName>
</protein>
<dbReference type="RefSeq" id="WP_074254583.1">
    <property type="nucleotide sequence ID" value="NZ_FSRL01000001.1"/>
</dbReference>
<dbReference type="AlphaFoldDB" id="A0A1N6E6M9"/>
<reference evidence="3" key="1">
    <citation type="submission" date="2016-11" db="EMBL/GenBank/DDBJ databases">
        <authorList>
            <person name="Varghese N."/>
            <person name="Submissions S."/>
        </authorList>
    </citation>
    <scope>NUCLEOTIDE SEQUENCE [LARGE SCALE GENOMIC DNA]</scope>
    <source>
        <strain evidence="3">DSM 29440</strain>
    </source>
</reference>
<keyword evidence="1" id="KW-0732">Signal</keyword>
<dbReference type="OrthoDB" id="9810895at2"/>
<dbReference type="STRING" id="1217970.SAMN05444002_0395"/>
<evidence type="ECO:0000313" key="2">
    <source>
        <dbReference type="EMBL" id="SIN78678.1"/>
    </source>
</evidence>
<name>A0A1N6E6M9_9RHOB</name>
<sequence length="102" mass="10512">MKELLFIAAGLACLAASGAEAQNRNCADRAKVVARLADGYGESRQAIGLGANNQVVETFANLESGTWTVTVTAPNGITCLVASGKAFELVEETLIPAGEKDA</sequence>
<gene>
    <name evidence="2" type="ORF">SAMN05444002_0395</name>
</gene>
<keyword evidence="3" id="KW-1185">Reference proteome</keyword>